<dbReference type="STRING" id="1754190.A0A1Y2D4R3"/>
<dbReference type="SUPFAM" id="SSF52743">
    <property type="entry name" value="Subtilisin-like"/>
    <property type="match status" value="1"/>
</dbReference>
<comment type="caution">
    <text evidence="8">The sequence shown here is derived from an EMBL/GenBank/DDBJ whole genome shotgun (WGS) entry which is preliminary data.</text>
</comment>
<organism evidence="8 9">
    <name type="scientific">Neocallimastix californiae</name>
    <dbReference type="NCBI Taxonomy" id="1754190"/>
    <lineage>
        <taxon>Eukaryota</taxon>
        <taxon>Fungi</taxon>
        <taxon>Fungi incertae sedis</taxon>
        <taxon>Chytridiomycota</taxon>
        <taxon>Chytridiomycota incertae sedis</taxon>
        <taxon>Neocallimastigomycetes</taxon>
        <taxon>Neocallimastigales</taxon>
        <taxon>Neocallimastigaceae</taxon>
        <taxon>Neocallimastix</taxon>
    </lineage>
</organism>
<evidence type="ECO:0000256" key="2">
    <source>
        <dbReference type="ARBA" id="ARBA00022670"/>
    </source>
</evidence>
<dbReference type="GO" id="GO:0005615">
    <property type="term" value="C:extracellular space"/>
    <property type="evidence" value="ECO:0007669"/>
    <property type="project" value="TreeGrafter"/>
</dbReference>
<dbReference type="GO" id="GO:0004252">
    <property type="term" value="F:serine-type endopeptidase activity"/>
    <property type="evidence" value="ECO:0007669"/>
    <property type="project" value="UniProtKB-UniRule"/>
</dbReference>
<dbReference type="InterPro" id="IPR036852">
    <property type="entry name" value="Peptidase_S8/S53_dom_sf"/>
</dbReference>
<keyword evidence="4 5" id="KW-0720">Serine protease</keyword>
<evidence type="ECO:0000313" key="8">
    <source>
        <dbReference type="EMBL" id="ORY54240.1"/>
    </source>
</evidence>
<reference evidence="8 9" key="1">
    <citation type="submission" date="2016-08" db="EMBL/GenBank/DDBJ databases">
        <title>A Parts List for Fungal Cellulosomes Revealed by Comparative Genomics.</title>
        <authorList>
            <consortium name="DOE Joint Genome Institute"/>
            <person name="Haitjema C.H."/>
            <person name="Gilmore S.P."/>
            <person name="Henske J.K."/>
            <person name="Solomon K.V."/>
            <person name="De Groot R."/>
            <person name="Kuo A."/>
            <person name="Mondo S.J."/>
            <person name="Salamov A.A."/>
            <person name="Labutti K."/>
            <person name="Zhao Z."/>
            <person name="Chiniquy J."/>
            <person name="Barry K."/>
            <person name="Brewer H.M."/>
            <person name="Purvine S.O."/>
            <person name="Wright A.T."/>
            <person name="Boxma B."/>
            <person name="Van Alen T."/>
            <person name="Hackstein J.H."/>
            <person name="Baker S.E."/>
            <person name="Grigoriev I.V."/>
            <person name="O'Malley M.A."/>
        </authorList>
    </citation>
    <scope>NUCLEOTIDE SEQUENCE [LARGE SCALE GENOMIC DNA]</scope>
    <source>
        <strain evidence="8 9">G1</strain>
    </source>
</reference>
<gene>
    <name evidence="8" type="ORF">LY90DRAFT_507800</name>
</gene>
<dbReference type="EMBL" id="MCOG01000087">
    <property type="protein sequence ID" value="ORY54240.1"/>
    <property type="molecule type" value="Genomic_DNA"/>
</dbReference>
<keyword evidence="6" id="KW-0732">Signal</keyword>
<evidence type="ECO:0000259" key="7">
    <source>
        <dbReference type="Pfam" id="PF00082"/>
    </source>
</evidence>
<dbReference type="Gene3D" id="3.40.50.200">
    <property type="entry name" value="Peptidase S8/S53 domain"/>
    <property type="match status" value="1"/>
</dbReference>
<keyword evidence="2 5" id="KW-0645">Protease</keyword>
<dbReference type="Pfam" id="PF00082">
    <property type="entry name" value="Peptidase_S8"/>
    <property type="match status" value="1"/>
</dbReference>
<dbReference type="AlphaFoldDB" id="A0A1Y2D4R3"/>
<proteinExistence type="inferred from homology"/>
<dbReference type="InterPro" id="IPR000209">
    <property type="entry name" value="Peptidase_S8/S53_dom"/>
</dbReference>
<feature type="active site" description="Charge relay system" evidence="5">
    <location>
        <position position="249"/>
    </location>
</feature>
<keyword evidence="3 5" id="KW-0378">Hydrolase</keyword>
<evidence type="ECO:0000256" key="4">
    <source>
        <dbReference type="ARBA" id="ARBA00022825"/>
    </source>
</evidence>
<dbReference type="InterPro" id="IPR015500">
    <property type="entry name" value="Peptidase_S8_subtilisin-rel"/>
</dbReference>
<dbReference type="PANTHER" id="PTHR43806:SF11">
    <property type="entry name" value="CEREVISIN-RELATED"/>
    <property type="match status" value="1"/>
</dbReference>
<dbReference type="Proteomes" id="UP000193920">
    <property type="component" value="Unassembled WGS sequence"/>
</dbReference>
<evidence type="ECO:0000256" key="3">
    <source>
        <dbReference type="ARBA" id="ARBA00022801"/>
    </source>
</evidence>
<feature type="domain" description="Peptidase S8/S53" evidence="7">
    <location>
        <begin position="240"/>
        <end position="511"/>
    </location>
</feature>
<evidence type="ECO:0000256" key="5">
    <source>
        <dbReference type="PROSITE-ProRule" id="PRU01240"/>
    </source>
</evidence>
<dbReference type="GO" id="GO:0006508">
    <property type="term" value="P:proteolysis"/>
    <property type="evidence" value="ECO:0007669"/>
    <property type="project" value="UniProtKB-KW"/>
</dbReference>
<dbReference type="PRINTS" id="PR00723">
    <property type="entry name" value="SUBTILISIN"/>
</dbReference>
<feature type="signal peptide" evidence="6">
    <location>
        <begin position="1"/>
        <end position="21"/>
    </location>
</feature>
<sequence length="551" mass="62103">MKNINLIFFLITINYFIIASASNNNYIISIRRSKEDADYDEVSKKIRYEIDELVNDRMNDIYDIISNNENTYVLEDGKIDEKLNELSSSKLKKRNERNSKFRFISGNGPQKSFSSNKRSLDPENEEIEIESELVTHICPTLNYYIVSAYLSDEIVEKVKKLPNVINIQKSEDVKNTHIDKRDNVYYDRNAILEETQWSDLKVQDNILDPFFYHISIVSQGKYQEINGQYDNNYYYPSSAGKGIDIFFIDEGLWTQHDDFANTNERTVTCDATIYDNTVFDLKDKNVKSCYVAKDENKNLVFGERSRHGTAMASIAAGTLVGTAKKANIHVIAQVYSTEELLLGLDYVKRHSKPYKTVLNLSIGGIVVYSQALQDKINELTKNNIILVASAGNFDGEVCTAREEKNSKGEKILKKNVFSGYDNIISVGSTWDGYNMDLGNPYKYADFSNYGKCISIFGPGNVVAADALNNGHYLAQGTSASTALVSGIIATLMSDDPQTKYTTSSMLNKLINLSLKNVIKDLPANTPNRFINNGKNSVYYSGPTTVISKIKK</sequence>
<dbReference type="PANTHER" id="PTHR43806">
    <property type="entry name" value="PEPTIDASE S8"/>
    <property type="match status" value="1"/>
</dbReference>
<evidence type="ECO:0000256" key="6">
    <source>
        <dbReference type="SAM" id="SignalP"/>
    </source>
</evidence>
<dbReference type="PROSITE" id="PS51892">
    <property type="entry name" value="SUBTILASE"/>
    <property type="match status" value="1"/>
</dbReference>
<feature type="active site" description="Charge relay system" evidence="5">
    <location>
        <position position="478"/>
    </location>
</feature>
<dbReference type="OrthoDB" id="206201at2759"/>
<name>A0A1Y2D4R3_9FUNG</name>
<evidence type="ECO:0000256" key="1">
    <source>
        <dbReference type="ARBA" id="ARBA00011073"/>
    </source>
</evidence>
<keyword evidence="9" id="KW-1185">Reference proteome</keyword>
<accession>A0A1Y2D4R3</accession>
<evidence type="ECO:0000313" key="9">
    <source>
        <dbReference type="Proteomes" id="UP000193920"/>
    </source>
</evidence>
<dbReference type="InterPro" id="IPR050131">
    <property type="entry name" value="Peptidase_S8_subtilisin-like"/>
</dbReference>
<comment type="similarity">
    <text evidence="1 5">Belongs to the peptidase S8 family.</text>
</comment>
<protein>
    <submittedName>
        <fullName evidence="8">Subtilisin-like protein</fullName>
    </submittedName>
</protein>
<feature type="chain" id="PRO_5012350087" evidence="6">
    <location>
        <begin position="22"/>
        <end position="551"/>
    </location>
</feature>
<feature type="active site" description="Charge relay system" evidence="5">
    <location>
        <position position="307"/>
    </location>
</feature>